<dbReference type="EMBL" id="CP002279">
    <property type="protein sequence ID" value="AEH87434.1"/>
    <property type="molecule type" value="Genomic_DNA"/>
</dbReference>
<dbReference type="Proteomes" id="UP000001623">
    <property type="component" value="Chromosome"/>
</dbReference>
<dbReference type="RefSeq" id="WP_013894124.1">
    <property type="nucleotide sequence ID" value="NC_015675.1"/>
</dbReference>
<name>F7Y6W4_MESOW</name>
<dbReference type="AlphaFoldDB" id="F7Y6W4"/>
<accession>F7Y6W4</accession>
<gene>
    <name evidence="1" type="ordered locus">Mesop_2980</name>
</gene>
<proteinExistence type="predicted"/>
<evidence type="ECO:0008006" key="3">
    <source>
        <dbReference type="Google" id="ProtNLM"/>
    </source>
</evidence>
<dbReference type="HOGENOM" id="CLU_2735342_0_0_5"/>
<organism evidence="1 2">
    <name type="scientific">Mesorhizobium opportunistum (strain LMG 24607 / HAMBI 3007 / WSM2075)</name>
    <dbReference type="NCBI Taxonomy" id="536019"/>
    <lineage>
        <taxon>Bacteria</taxon>
        <taxon>Pseudomonadati</taxon>
        <taxon>Pseudomonadota</taxon>
        <taxon>Alphaproteobacteria</taxon>
        <taxon>Hyphomicrobiales</taxon>
        <taxon>Phyllobacteriaceae</taxon>
        <taxon>Mesorhizobium</taxon>
    </lineage>
</organism>
<evidence type="ECO:0000313" key="1">
    <source>
        <dbReference type="EMBL" id="AEH87434.1"/>
    </source>
</evidence>
<reference evidence="1 2" key="1">
    <citation type="submission" date="2010-10" db="EMBL/GenBank/DDBJ databases">
        <title>Complete sequence of Mesorhizobium opportunistum WSM2075.</title>
        <authorList>
            <consortium name="US DOE Joint Genome Institute"/>
            <person name="Lucas S."/>
            <person name="Copeland A."/>
            <person name="Lapidus A."/>
            <person name="Cheng J.-F."/>
            <person name="Bruce D."/>
            <person name="Goodwin L."/>
            <person name="Pitluck S."/>
            <person name="Chertkov O."/>
            <person name="Misra M."/>
            <person name="Detter J.C."/>
            <person name="Han C."/>
            <person name="Tapia R."/>
            <person name="Land M."/>
            <person name="Hauser L."/>
            <person name="Kyrpides N."/>
            <person name="Ovchinnikova G."/>
            <person name="Mavrommatis K.M."/>
            <person name="Tiwari R.P."/>
            <person name="Howieson J.G."/>
            <person name="O'Hara G.W."/>
            <person name="Nandasena K.G."/>
            <person name="Woyke T."/>
        </authorList>
    </citation>
    <scope>NUCLEOTIDE SEQUENCE [LARGE SCALE GENOMIC DNA]</scope>
    <source>
        <strain evidence="2">LMG 24607 / HAMBI 3007 / WSM2075</strain>
    </source>
</reference>
<protein>
    <recommendedName>
        <fullName evidence="3">Cysteine rich repeat-containing protein</fullName>
    </recommendedName>
</protein>
<sequence length="71" mass="7836">MQNQTSFQLAFFASISFFVTDVALAKDATKTPCRADALRVCHMANEIKAQGCLKQHLSEITPACKAFLTKK</sequence>
<dbReference type="KEGG" id="mop:Mesop_2980"/>
<evidence type="ECO:0000313" key="2">
    <source>
        <dbReference type="Proteomes" id="UP000001623"/>
    </source>
</evidence>